<comment type="caution">
    <text evidence="1">The sequence shown here is derived from an EMBL/GenBank/DDBJ whole genome shotgun (WGS) entry which is preliminary data.</text>
</comment>
<sequence length="183" mass="19380">MPKLAAIATSLILQISVSLCGLLLIFVSAIAPVAASPLLSHHLNSAIATPMAIFSFSGTRPSNLGVIDGKLQPCPNSPNCVSSQANDPEHSIAPLTFTGDPSAAIANLQKIILAMPRTKIITAEGKYLYAEFTSAIMGYVDDVEFFANPDKGIIEVRSASRLGESDLGVNRQRIEAIRANFIS</sequence>
<name>A0A926UUJ0_9CYAN</name>
<gene>
    <name evidence="1" type="ORF">H6F44_15045</name>
</gene>
<evidence type="ECO:0000313" key="1">
    <source>
        <dbReference type="EMBL" id="MBD2151427.1"/>
    </source>
</evidence>
<proteinExistence type="predicted"/>
<keyword evidence="2" id="KW-1185">Reference proteome</keyword>
<dbReference type="AlphaFoldDB" id="A0A926UUJ0"/>
<dbReference type="EMBL" id="JACJPY010000053">
    <property type="protein sequence ID" value="MBD2151427.1"/>
    <property type="molecule type" value="Genomic_DNA"/>
</dbReference>
<dbReference type="Proteomes" id="UP000631421">
    <property type="component" value="Unassembled WGS sequence"/>
</dbReference>
<reference evidence="1" key="2">
    <citation type="submission" date="2020-08" db="EMBL/GenBank/DDBJ databases">
        <authorList>
            <person name="Chen M."/>
            <person name="Teng W."/>
            <person name="Zhao L."/>
            <person name="Hu C."/>
            <person name="Zhou Y."/>
            <person name="Han B."/>
            <person name="Song L."/>
            <person name="Shu W."/>
        </authorList>
    </citation>
    <scope>NUCLEOTIDE SEQUENCE</scope>
    <source>
        <strain evidence="1">FACHB-1277</strain>
    </source>
</reference>
<dbReference type="RefSeq" id="WP_190351847.1">
    <property type="nucleotide sequence ID" value="NZ_JACJPY010000053.1"/>
</dbReference>
<evidence type="ECO:0000313" key="2">
    <source>
        <dbReference type="Proteomes" id="UP000631421"/>
    </source>
</evidence>
<dbReference type="PANTHER" id="PTHR34801">
    <property type="entry name" value="EXPRESSED PROTEIN"/>
    <property type="match status" value="1"/>
</dbReference>
<dbReference type="InterPro" id="IPR010865">
    <property type="entry name" value="DUF1499"/>
</dbReference>
<reference evidence="1" key="1">
    <citation type="journal article" date="2015" name="ISME J.">
        <title>Draft Genome Sequence of Streptomyces incarnatus NRRL8089, which Produces the Nucleoside Antibiotic Sinefungin.</title>
        <authorList>
            <person name="Oshima K."/>
            <person name="Hattori M."/>
            <person name="Shimizu H."/>
            <person name="Fukuda K."/>
            <person name="Nemoto M."/>
            <person name="Inagaki K."/>
            <person name="Tamura T."/>
        </authorList>
    </citation>
    <scope>NUCLEOTIDE SEQUENCE</scope>
    <source>
        <strain evidence="1">FACHB-1277</strain>
    </source>
</reference>
<protein>
    <submittedName>
        <fullName evidence="1">DUF1499 domain-containing protein</fullName>
    </submittedName>
</protein>
<dbReference type="Pfam" id="PF07386">
    <property type="entry name" value="DUF1499"/>
    <property type="match status" value="1"/>
</dbReference>
<accession>A0A926UUJ0</accession>
<dbReference type="PANTHER" id="PTHR34801:SF6">
    <property type="entry name" value="SLL1620 PROTEIN"/>
    <property type="match status" value="1"/>
</dbReference>
<organism evidence="1 2">
    <name type="scientific">Pseudanabaena cinerea FACHB-1277</name>
    <dbReference type="NCBI Taxonomy" id="2949581"/>
    <lineage>
        <taxon>Bacteria</taxon>
        <taxon>Bacillati</taxon>
        <taxon>Cyanobacteriota</taxon>
        <taxon>Cyanophyceae</taxon>
        <taxon>Pseudanabaenales</taxon>
        <taxon>Pseudanabaenaceae</taxon>
        <taxon>Pseudanabaena</taxon>
        <taxon>Pseudanabaena cinerea</taxon>
    </lineage>
</organism>